<dbReference type="Proteomes" id="UP000318823">
    <property type="component" value="Plasmid unnamed1"/>
</dbReference>
<dbReference type="RefSeq" id="WP_050489490.1">
    <property type="nucleotide sequence ID" value="NZ_CP041396.1"/>
</dbReference>
<evidence type="ECO:0000313" key="1">
    <source>
        <dbReference type="EMBL" id="QDM12856.1"/>
    </source>
</evidence>
<evidence type="ECO:0000313" key="2">
    <source>
        <dbReference type="Proteomes" id="UP000318823"/>
    </source>
</evidence>
<organism evidence="1 2">
    <name type="scientific">Bacteroides ovatus</name>
    <dbReference type="NCBI Taxonomy" id="28116"/>
    <lineage>
        <taxon>Bacteria</taxon>
        <taxon>Pseudomonadati</taxon>
        <taxon>Bacteroidota</taxon>
        <taxon>Bacteroidia</taxon>
        <taxon>Bacteroidales</taxon>
        <taxon>Bacteroidaceae</taxon>
        <taxon>Bacteroides</taxon>
    </lineage>
</organism>
<evidence type="ECO:0008006" key="3">
    <source>
        <dbReference type="Google" id="ProtNLM"/>
    </source>
</evidence>
<gene>
    <name evidence="1" type="ORF">DYI28_29630</name>
</gene>
<geneLocation type="plasmid" evidence="1 2">
    <name>unnamed1</name>
</geneLocation>
<protein>
    <recommendedName>
        <fullName evidence="3">DUF3868 domain-containing protein</fullName>
    </recommendedName>
</protein>
<sequence length="562" mass="64867">MGKRYKYIYIAVLLFLVCSCRLTHKLENTGYRPQVNQPGKVTTSATKDVAEKSVVSDAAGNTDEQVRTRDEKTGEDIVTVTLSEVTVVARTKTVPERFGMVNLDFIVTVPKTLIDKRWMITLTPTLEKSGEKIKLEDVVINGEIYRLYQEKGEAMYSSLADRYNFFARDTTRIWDYFFRKYNLQYNTDARLDTIISADNNFNYYYTQEVATDESRSMDLYLKGNIFALDKSTFELPQSDTITYFVSSMIQFIDNAPRFKRRIIERHAEANFSAHITFPVGRENIDEALNDNASEIAKVQDIIKQLTWSSEFIIDSINMTASASPEGSWKLNDALAKRRAVSLKSYFAKKLDDKKGVDTLFNAKWIAEDWKRVYDLIAVNKRITSKKAILQIITDEADPDKREALIKRKYPAEYGHIRDSIYPALRVVDFQFNLHRSGMTKDTIHTTEPDTLYDRGRDLLKARKYKDALAILIEYNDYNTAIAYMSIGYDKPAYDILCNEQESANQEYLLAILCSRIGKEAEAVRRYLHACELDESKVYRGALDPEINRLINKYHLNKKIEEL</sequence>
<proteinExistence type="predicted"/>
<reference evidence="2" key="1">
    <citation type="journal article" date="2018" name="J. Anim. Genet.">
        <title>Acquired interbacterial defense systems protect against interspecies antagonism in the human gut microbiome.</title>
        <authorList>
            <person name="Ross B.D."/>
            <person name="Verster A.J."/>
            <person name="Radey M.C."/>
            <person name="Schmidtke D.T."/>
            <person name="Pope C.E."/>
            <person name="Hoffman L.R."/>
            <person name="Hajjar A."/>
            <person name="Peterson S.B."/>
            <person name="Borenstein E."/>
            <person name="Mougous J."/>
        </authorList>
    </citation>
    <scope>NUCLEOTIDE SEQUENCE [LARGE SCALE GENOMIC DNA]</scope>
    <source>
        <strain evidence="2">3725 D1 iv</strain>
        <plasmid evidence="2">unnamed1</plasmid>
    </source>
</reference>
<dbReference type="EMBL" id="CP041396">
    <property type="protein sequence ID" value="QDM12856.1"/>
    <property type="molecule type" value="Genomic_DNA"/>
</dbReference>
<dbReference type="AlphaFoldDB" id="A0AAP9IZ70"/>
<accession>A0AAP9IZ70</accession>
<name>A0AAP9IZ70_BACOV</name>
<dbReference type="PROSITE" id="PS51257">
    <property type="entry name" value="PROKAR_LIPOPROTEIN"/>
    <property type="match status" value="1"/>
</dbReference>
<keyword evidence="1" id="KW-0614">Plasmid</keyword>